<dbReference type="EMBL" id="JABBPK010000001">
    <property type="protein sequence ID" value="NMO80054.1"/>
    <property type="molecule type" value="Genomic_DNA"/>
</dbReference>
<protein>
    <submittedName>
        <fullName evidence="1">Uncharacterized protein</fullName>
    </submittedName>
</protein>
<dbReference type="RefSeq" id="WP_169189534.1">
    <property type="nucleotide sequence ID" value="NZ_JABBPK010000001.1"/>
</dbReference>
<sequence>MEKKYPTNILFICAMKDMGANSNVVGLMKSMLNQSLEFLSTVIKAITSDNSLSIQAKGYLNRFENIKGFNGESLPSDSEEFWSLEEFTILIIMLRNSTHKRYDSMHKQAKSLLITGKSPSEKVINANREWLLEAYKCLGVLKHYNWSEKIDEDLLPTLVGSDLNIKDAKKNIQDIEKSIKMSGVLDGEIDSGIGQILAKCAYPELLKANKRSSAAKLMDAIAEVIFALEKVEGVMSQEIAIIESMKKLNKLKEDIEFSFDTSKYYTETYWEHVMKDDENEADISLIKKQLMEKFAVELDTIEKNTL</sequence>
<evidence type="ECO:0000313" key="1">
    <source>
        <dbReference type="EMBL" id="NMO80054.1"/>
    </source>
</evidence>
<reference evidence="1 2" key="1">
    <citation type="submission" date="2020-04" db="EMBL/GenBank/DDBJ databases">
        <title>Bacillus sp. UniB3 isolated from commercial digestive syrup.</title>
        <authorList>
            <person name="Thorat V."/>
            <person name="Kirdat K."/>
            <person name="Tiwarekar B."/>
            <person name="Yadav A."/>
        </authorList>
    </citation>
    <scope>NUCLEOTIDE SEQUENCE [LARGE SCALE GENOMIC DNA]</scope>
    <source>
        <strain evidence="1 2">UniB3</strain>
    </source>
</reference>
<proteinExistence type="predicted"/>
<name>A0A7Y0KCP8_9BACI</name>
<dbReference type="Proteomes" id="UP000588491">
    <property type="component" value="Unassembled WGS sequence"/>
</dbReference>
<evidence type="ECO:0000313" key="2">
    <source>
        <dbReference type="Proteomes" id="UP000588491"/>
    </source>
</evidence>
<comment type="caution">
    <text evidence="1">The sequence shown here is derived from an EMBL/GenBank/DDBJ whole genome shotgun (WGS) entry which is preliminary data.</text>
</comment>
<dbReference type="AlphaFoldDB" id="A0A7Y0KCP8"/>
<accession>A0A7Y0KCP8</accession>
<organism evidence="1 2">
    <name type="scientific">Niallia alba</name>
    <dbReference type="NCBI Taxonomy" id="2729105"/>
    <lineage>
        <taxon>Bacteria</taxon>
        <taxon>Bacillati</taxon>
        <taxon>Bacillota</taxon>
        <taxon>Bacilli</taxon>
        <taxon>Bacillales</taxon>
        <taxon>Bacillaceae</taxon>
        <taxon>Niallia</taxon>
    </lineage>
</organism>
<gene>
    <name evidence="1" type="ORF">HHU08_24355</name>
</gene>
<keyword evidence="2" id="KW-1185">Reference proteome</keyword>